<dbReference type="GO" id="GO:0046872">
    <property type="term" value="F:metal ion binding"/>
    <property type="evidence" value="ECO:0007669"/>
    <property type="project" value="UniProtKB-KW"/>
</dbReference>
<feature type="transmembrane region" description="Helical" evidence="11">
    <location>
        <begin position="316"/>
        <end position="336"/>
    </location>
</feature>
<keyword evidence="5 11" id="KW-0812">Transmembrane</keyword>
<evidence type="ECO:0000256" key="11">
    <source>
        <dbReference type="RuleBase" id="RU362031"/>
    </source>
</evidence>
<keyword evidence="9 11" id="KW-0482">Metalloprotease</keyword>
<proteinExistence type="inferred from homology"/>
<comment type="similarity">
    <text evidence="3 11">Belongs to the peptidase M50B family.</text>
</comment>
<name>A0A1Y6CJN1_9PROT</name>
<reference evidence="14 15" key="1">
    <citation type="submission" date="2017-04" db="EMBL/GenBank/DDBJ databases">
        <authorList>
            <person name="Afonso C.L."/>
            <person name="Miller P.J."/>
            <person name="Scott M.A."/>
            <person name="Spackman E."/>
            <person name="Goraichik I."/>
            <person name="Dimitrov K.M."/>
            <person name="Suarez D.L."/>
            <person name="Swayne D.E."/>
        </authorList>
    </citation>
    <scope>NUCLEOTIDE SEQUENCE [LARGE SCALE GENOMIC DNA]</scope>
    <source>
        <strain evidence="14 15">USBA 355</strain>
    </source>
</reference>
<dbReference type="CDD" id="cd06163">
    <property type="entry name" value="S2P-M50_PDZ_RseP-like"/>
    <property type="match status" value="1"/>
</dbReference>
<dbReference type="GO" id="GO:0004222">
    <property type="term" value="F:metalloendopeptidase activity"/>
    <property type="evidence" value="ECO:0007669"/>
    <property type="project" value="InterPro"/>
</dbReference>
<dbReference type="RefSeq" id="WP_085125556.1">
    <property type="nucleotide sequence ID" value="NZ_FWZX01000029.1"/>
</dbReference>
<dbReference type="Proteomes" id="UP000192917">
    <property type="component" value="Unassembled WGS sequence"/>
</dbReference>
<comment type="cofactor">
    <cofactor evidence="1 11">
        <name>Zn(2+)</name>
        <dbReference type="ChEBI" id="CHEBI:29105"/>
    </cofactor>
</comment>
<dbReference type="Pfam" id="PF02163">
    <property type="entry name" value="Peptidase_M50"/>
    <property type="match status" value="1"/>
</dbReference>
<dbReference type="InterPro" id="IPR041489">
    <property type="entry name" value="PDZ_6"/>
</dbReference>
<evidence type="ECO:0000256" key="9">
    <source>
        <dbReference type="ARBA" id="ARBA00023049"/>
    </source>
</evidence>
<evidence type="ECO:0000256" key="2">
    <source>
        <dbReference type="ARBA" id="ARBA00004141"/>
    </source>
</evidence>
<comment type="subcellular location">
    <subcellularLocation>
        <location evidence="2">Membrane</location>
        <topology evidence="2">Multi-pass membrane protein</topology>
    </subcellularLocation>
</comment>
<evidence type="ECO:0000256" key="5">
    <source>
        <dbReference type="ARBA" id="ARBA00022692"/>
    </source>
</evidence>
<dbReference type="PANTHER" id="PTHR42837">
    <property type="entry name" value="REGULATOR OF SIGMA-E PROTEASE RSEP"/>
    <property type="match status" value="1"/>
</dbReference>
<dbReference type="InterPro" id="IPR001478">
    <property type="entry name" value="PDZ"/>
</dbReference>
<feature type="domain" description="PDZ" evidence="13">
    <location>
        <begin position="168"/>
        <end position="198"/>
    </location>
</feature>
<gene>
    <name evidence="14" type="ORF">SAMN05428998_12959</name>
</gene>
<dbReference type="Gene3D" id="2.30.42.10">
    <property type="match status" value="1"/>
</dbReference>
<dbReference type="InterPro" id="IPR036034">
    <property type="entry name" value="PDZ_sf"/>
</dbReference>
<evidence type="ECO:0000256" key="6">
    <source>
        <dbReference type="ARBA" id="ARBA00022801"/>
    </source>
</evidence>
<dbReference type="SMART" id="SM00228">
    <property type="entry name" value="PDZ"/>
    <property type="match status" value="1"/>
</dbReference>
<organism evidence="14 15">
    <name type="scientific">Tistlia consotensis USBA 355</name>
    <dbReference type="NCBI Taxonomy" id="560819"/>
    <lineage>
        <taxon>Bacteria</taxon>
        <taxon>Pseudomonadati</taxon>
        <taxon>Pseudomonadota</taxon>
        <taxon>Alphaproteobacteria</taxon>
        <taxon>Rhodospirillales</taxon>
        <taxon>Rhodovibrionaceae</taxon>
        <taxon>Tistlia</taxon>
    </lineage>
</organism>
<dbReference type="PANTHER" id="PTHR42837:SF2">
    <property type="entry name" value="MEMBRANE METALLOPROTEASE ARASP2, CHLOROPLASTIC-RELATED"/>
    <property type="match status" value="1"/>
</dbReference>
<evidence type="ECO:0000256" key="3">
    <source>
        <dbReference type="ARBA" id="ARBA00007931"/>
    </source>
</evidence>
<dbReference type="CDD" id="cd23081">
    <property type="entry name" value="cpPDZ_EcRseP-like"/>
    <property type="match status" value="1"/>
</dbReference>
<dbReference type="InterPro" id="IPR008915">
    <property type="entry name" value="Peptidase_M50"/>
</dbReference>
<dbReference type="AlphaFoldDB" id="A0A1Y6CJN1"/>
<evidence type="ECO:0000256" key="8">
    <source>
        <dbReference type="ARBA" id="ARBA00022989"/>
    </source>
</evidence>
<keyword evidence="4 14" id="KW-0645">Protease</keyword>
<dbReference type="Pfam" id="PF17820">
    <property type="entry name" value="PDZ_6"/>
    <property type="match status" value="1"/>
</dbReference>
<sequence length="393" mass="42249">MEILSFLPLDSLESVAISVGAFLVILTVLVFVHELGHFWVARRCGVKCEAFSIGFGPEIFGWNDSQGTRWKISALPLGGYVKMFGDADATSRPAPGIREPAEGEETGDWAGGKTRPLTAEERAVSFHHKSLARRVAIVAAGPAANFLFAIVVMTAFFVYPGQPTTPALIGGVVEGSAAARAGFQVGDKVVEINGSPIRRFEQIQRIVQLNLDAPMDVVVQRDGHPVEFTATPEIVVRSDSMGNEVRMPQLGIQASGSSFEPQGLAAPWSAVRETAALTGGTLKAVWQMITGSRGTEELGGPIRIAEMSGQVAQTGIVSVIWFMAVLSINLGLINLFPVPMLDGGHLLFYAIEGARGRPLGERAQEYGFRIGLALVLTLFVFVTWNDLSRLLVF</sequence>
<evidence type="ECO:0000256" key="10">
    <source>
        <dbReference type="ARBA" id="ARBA00023136"/>
    </source>
</evidence>
<dbReference type="EC" id="3.4.24.-" evidence="11"/>
<feature type="transmembrane region" description="Helical" evidence="11">
    <location>
        <begin position="135"/>
        <end position="159"/>
    </location>
</feature>
<evidence type="ECO:0000259" key="13">
    <source>
        <dbReference type="PROSITE" id="PS50106"/>
    </source>
</evidence>
<dbReference type="GO" id="GO:0006508">
    <property type="term" value="P:proteolysis"/>
    <property type="evidence" value="ECO:0007669"/>
    <property type="project" value="UniProtKB-KW"/>
</dbReference>
<evidence type="ECO:0000256" key="7">
    <source>
        <dbReference type="ARBA" id="ARBA00022833"/>
    </source>
</evidence>
<keyword evidence="11" id="KW-0479">Metal-binding</keyword>
<dbReference type="STRING" id="560819.SAMN05428998_12959"/>
<dbReference type="PROSITE" id="PS50106">
    <property type="entry name" value="PDZ"/>
    <property type="match status" value="1"/>
</dbReference>
<evidence type="ECO:0000313" key="14">
    <source>
        <dbReference type="EMBL" id="SMF70575.1"/>
    </source>
</evidence>
<feature type="region of interest" description="Disordered" evidence="12">
    <location>
        <begin position="91"/>
        <end position="112"/>
    </location>
</feature>
<protein>
    <recommendedName>
        <fullName evidence="11">Zinc metalloprotease</fullName>
        <ecNumber evidence="11">3.4.24.-</ecNumber>
    </recommendedName>
</protein>
<keyword evidence="8 11" id="KW-1133">Transmembrane helix</keyword>
<accession>A0A1Y6CJN1</accession>
<dbReference type="GO" id="GO:0016020">
    <property type="term" value="C:membrane"/>
    <property type="evidence" value="ECO:0007669"/>
    <property type="project" value="UniProtKB-SubCell"/>
</dbReference>
<evidence type="ECO:0000256" key="12">
    <source>
        <dbReference type="SAM" id="MobiDB-lite"/>
    </source>
</evidence>
<keyword evidence="10 11" id="KW-0472">Membrane</keyword>
<evidence type="ECO:0000256" key="1">
    <source>
        <dbReference type="ARBA" id="ARBA00001947"/>
    </source>
</evidence>
<keyword evidence="6 11" id="KW-0378">Hydrolase</keyword>
<feature type="transmembrane region" description="Helical" evidence="11">
    <location>
        <begin position="15"/>
        <end position="33"/>
    </location>
</feature>
<keyword evidence="15" id="KW-1185">Reference proteome</keyword>
<evidence type="ECO:0000313" key="15">
    <source>
        <dbReference type="Proteomes" id="UP000192917"/>
    </source>
</evidence>
<dbReference type="InterPro" id="IPR004387">
    <property type="entry name" value="Pept_M50_Zn"/>
</dbReference>
<feature type="transmembrane region" description="Helical" evidence="11">
    <location>
        <begin position="366"/>
        <end position="384"/>
    </location>
</feature>
<evidence type="ECO:0000256" key="4">
    <source>
        <dbReference type="ARBA" id="ARBA00022670"/>
    </source>
</evidence>
<dbReference type="EMBL" id="FWZX01000029">
    <property type="protein sequence ID" value="SMF70575.1"/>
    <property type="molecule type" value="Genomic_DNA"/>
</dbReference>
<keyword evidence="7 11" id="KW-0862">Zinc</keyword>
<dbReference type="SUPFAM" id="SSF50156">
    <property type="entry name" value="PDZ domain-like"/>
    <property type="match status" value="1"/>
</dbReference>
<dbReference type="NCBIfam" id="TIGR00054">
    <property type="entry name" value="RIP metalloprotease RseP"/>
    <property type="match status" value="1"/>
</dbReference>